<dbReference type="InterPro" id="IPR028082">
    <property type="entry name" value="Peripla_BP_I"/>
</dbReference>
<protein>
    <submittedName>
        <fullName evidence="5">Substrate-binding domain-containing protein</fullName>
    </submittedName>
</protein>
<reference evidence="5 6" key="1">
    <citation type="submission" date="2020-01" db="EMBL/GenBank/DDBJ databases">
        <authorList>
            <person name="Chen S."/>
        </authorList>
    </citation>
    <scope>NUCLEOTIDE SEQUENCE [LARGE SCALE GENOMIC DNA]</scope>
    <source>
        <strain evidence="5 6">GS-10</strain>
    </source>
</reference>
<dbReference type="InterPro" id="IPR000843">
    <property type="entry name" value="HTH_LacI"/>
</dbReference>
<evidence type="ECO:0000256" key="1">
    <source>
        <dbReference type="ARBA" id="ARBA00023015"/>
    </source>
</evidence>
<dbReference type="RefSeq" id="WP_160974144.1">
    <property type="nucleotide sequence ID" value="NZ_WWEN01000005.1"/>
</dbReference>
<evidence type="ECO:0000256" key="2">
    <source>
        <dbReference type="ARBA" id="ARBA00023125"/>
    </source>
</evidence>
<dbReference type="Gene3D" id="3.40.50.2300">
    <property type="match status" value="2"/>
</dbReference>
<feature type="domain" description="HTH lacI-type" evidence="4">
    <location>
        <begin position="9"/>
        <end position="63"/>
    </location>
</feature>
<keyword evidence="6" id="KW-1185">Reference proteome</keyword>
<dbReference type="PROSITE" id="PS50932">
    <property type="entry name" value="HTH_LACI_2"/>
    <property type="match status" value="1"/>
</dbReference>
<sequence length="331" mass="35046">MSEHKRKRITAADVARQAGVSRSAVSRAFTEGSYLDPAKREAILRAAAELGYRPNALAAGLQGGQSNLVAIFVGDLPNELDKEAVAALVAGLNGIGKWPIVIGGSGQAARDAVSNVLCYPLAAMVLRSGSLDGDIVDACGKLNVPVISMGRVVEAPGVDNVCVRNRDGMARGTALLIGKGRREFGFIGGPERFCSSGARRQGMRDELEKAGIALRAEDRGDYTVSGGYEAAMRLLDGPRLDALICANDAMAIGALSALKEKGLEAPRDLSVIGFDDIPMAGWPIFDLTTLRNPIDDLVAAMLDLLTRRIETPDKPDETILLDAELILRGTH</sequence>
<evidence type="ECO:0000313" key="5">
    <source>
        <dbReference type="EMBL" id="MYM56279.1"/>
    </source>
</evidence>
<proteinExistence type="predicted"/>
<dbReference type="CDD" id="cd01392">
    <property type="entry name" value="HTH_LacI"/>
    <property type="match status" value="1"/>
</dbReference>
<comment type="caution">
    <text evidence="5">The sequence shown here is derived from an EMBL/GenBank/DDBJ whole genome shotgun (WGS) entry which is preliminary data.</text>
</comment>
<dbReference type="SUPFAM" id="SSF53822">
    <property type="entry name" value="Periplasmic binding protein-like I"/>
    <property type="match status" value="1"/>
</dbReference>
<dbReference type="Pfam" id="PF13377">
    <property type="entry name" value="Peripla_BP_3"/>
    <property type="match status" value="1"/>
</dbReference>
<dbReference type="InterPro" id="IPR046335">
    <property type="entry name" value="LacI/GalR-like_sensor"/>
</dbReference>
<dbReference type="PANTHER" id="PTHR30146">
    <property type="entry name" value="LACI-RELATED TRANSCRIPTIONAL REPRESSOR"/>
    <property type="match status" value="1"/>
</dbReference>
<accession>A0A6L8LSY6</accession>
<dbReference type="InterPro" id="IPR010982">
    <property type="entry name" value="Lambda_DNA-bd_dom_sf"/>
</dbReference>
<evidence type="ECO:0000313" key="6">
    <source>
        <dbReference type="Proteomes" id="UP000479043"/>
    </source>
</evidence>
<dbReference type="Gene3D" id="1.10.260.40">
    <property type="entry name" value="lambda repressor-like DNA-binding domains"/>
    <property type="match status" value="1"/>
</dbReference>
<keyword evidence="1" id="KW-0805">Transcription regulation</keyword>
<evidence type="ECO:0000256" key="3">
    <source>
        <dbReference type="ARBA" id="ARBA00023163"/>
    </source>
</evidence>
<dbReference type="AlphaFoldDB" id="A0A6L8LSY6"/>
<dbReference type="PANTHER" id="PTHR30146:SF109">
    <property type="entry name" value="HTH-TYPE TRANSCRIPTIONAL REGULATOR GALS"/>
    <property type="match status" value="1"/>
</dbReference>
<keyword evidence="2" id="KW-0238">DNA-binding</keyword>
<name>A0A6L8LSY6_9RHOB</name>
<gene>
    <name evidence="5" type="ORF">GR167_13255</name>
</gene>
<keyword evidence="3" id="KW-0804">Transcription</keyword>
<dbReference type="EMBL" id="WWEN01000005">
    <property type="protein sequence ID" value="MYM56279.1"/>
    <property type="molecule type" value="Genomic_DNA"/>
</dbReference>
<dbReference type="CDD" id="cd06278">
    <property type="entry name" value="PBP1_LacI-like"/>
    <property type="match status" value="1"/>
</dbReference>
<organism evidence="5 6">
    <name type="scientific">Thalassovita mangrovi</name>
    <dbReference type="NCBI Taxonomy" id="2692236"/>
    <lineage>
        <taxon>Bacteria</taxon>
        <taxon>Pseudomonadati</taxon>
        <taxon>Pseudomonadota</taxon>
        <taxon>Alphaproteobacteria</taxon>
        <taxon>Rhodobacterales</taxon>
        <taxon>Roseobacteraceae</taxon>
        <taxon>Thalassovita</taxon>
    </lineage>
</organism>
<dbReference type="GO" id="GO:0003700">
    <property type="term" value="F:DNA-binding transcription factor activity"/>
    <property type="evidence" value="ECO:0007669"/>
    <property type="project" value="TreeGrafter"/>
</dbReference>
<dbReference type="Proteomes" id="UP000479043">
    <property type="component" value="Unassembled WGS sequence"/>
</dbReference>
<dbReference type="SUPFAM" id="SSF47413">
    <property type="entry name" value="lambda repressor-like DNA-binding domains"/>
    <property type="match status" value="1"/>
</dbReference>
<evidence type="ECO:0000259" key="4">
    <source>
        <dbReference type="PROSITE" id="PS50932"/>
    </source>
</evidence>
<dbReference type="Pfam" id="PF00356">
    <property type="entry name" value="LacI"/>
    <property type="match status" value="1"/>
</dbReference>
<dbReference type="SMART" id="SM00354">
    <property type="entry name" value="HTH_LACI"/>
    <property type="match status" value="1"/>
</dbReference>
<dbReference type="GO" id="GO:0000976">
    <property type="term" value="F:transcription cis-regulatory region binding"/>
    <property type="evidence" value="ECO:0007669"/>
    <property type="project" value="TreeGrafter"/>
</dbReference>